<organism evidence="5 6">
    <name type="scientific">Purpureocillium takamizusanense</name>
    <dbReference type="NCBI Taxonomy" id="2060973"/>
    <lineage>
        <taxon>Eukaryota</taxon>
        <taxon>Fungi</taxon>
        <taxon>Dikarya</taxon>
        <taxon>Ascomycota</taxon>
        <taxon>Pezizomycotina</taxon>
        <taxon>Sordariomycetes</taxon>
        <taxon>Hypocreomycetidae</taxon>
        <taxon>Hypocreales</taxon>
        <taxon>Ophiocordycipitaceae</taxon>
        <taxon>Purpureocillium</taxon>
    </lineage>
</organism>
<sequence length="382" mass="41350">MPPPHPPPEDLSAYRLPDDEALRIFNEEILPAELPPPPPTDDNTASDDGGDDARPLALLVVGQTGAGKTILSQALLAALQRCRRRDASASGSASAGPVAHLIADTYKTYHPQYTRLMLSTPHLASPATGPDARRWLALAARHVARRRLDVLLESACRHPDDFVQLARLFREDTDADTDADAGRHYRVEVVVLAVPAPLSRLGILLRFYEKLPEGQSRNLPVRLTPRKVHDDSYQGLLHAAAFLDGDGDGDGNGDAESGSGSSNRPPRRRRPVADQVLVVRRGNLVVARRPDATGVAEALRVERERPLTPAEMKTALDDVQKLSTHEDAKEQLDEVRAMLQPLLNAPSPGGAAGHFPELLPLQFATDGGTTDDGQNVLRLGKV</sequence>
<proteinExistence type="predicted"/>
<feature type="region of interest" description="Disordered" evidence="3">
    <location>
        <begin position="244"/>
        <end position="274"/>
    </location>
</feature>
<keyword evidence="6" id="KW-1185">Reference proteome</keyword>
<dbReference type="GO" id="GO:0016301">
    <property type="term" value="F:kinase activity"/>
    <property type="evidence" value="ECO:0007669"/>
    <property type="project" value="InterPro"/>
</dbReference>
<evidence type="ECO:0000313" key="6">
    <source>
        <dbReference type="Proteomes" id="UP000829364"/>
    </source>
</evidence>
<evidence type="ECO:0000313" key="5">
    <source>
        <dbReference type="EMBL" id="UNI21385.1"/>
    </source>
</evidence>
<gene>
    <name evidence="5" type="ORF">JDV02_007380</name>
</gene>
<feature type="compositionally biased region" description="Low complexity" evidence="3">
    <location>
        <begin position="254"/>
        <end position="264"/>
    </location>
</feature>
<evidence type="ECO:0000256" key="1">
    <source>
        <dbReference type="ARBA" id="ARBA00022741"/>
    </source>
</evidence>
<feature type="domain" description="Zeta toxin" evidence="4">
    <location>
        <begin position="51"/>
        <end position="244"/>
    </location>
</feature>
<dbReference type="KEGG" id="ptkz:JDV02_007380"/>
<evidence type="ECO:0000256" key="3">
    <source>
        <dbReference type="SAM" id="MobiDB-lite"/>
    </source>
</evidence>
<dbReference type="InterPro" id="IPR025662">
    <property type="entry name" value="Sigma_54_int_dom_ATP-bd_1"/>
</dbReference>
<dbReference type="RefSeq" id="XP_047844866.1">
    <property type="nucleotide sequence ID" value="XM_047988868.1"/>
</dbReference>
<keyword evidence="1" id="KW-0547">Nucleotide-binding</keyword>
<dbReference type="Proteomes" id="UP000829364">
    <property type="component" value="Chromosome 7"/>
</dbReference>
<accession>A0A9Q8QKJ9</accession>
<feature type="region of interest" description="Disordered" evidence="3">
    <location>
        <begin position="26"/>
        <end position="53"/>
    </location>
</feature>
<dbReference type="InterPro" id="IPR027417">
    <property type="entry name" value="P-loop_NTPase"/>
</dbReference>
<dbReference type="SUPFAM" id="SSF52540">
    <property type="entry name" value="P-loop containing nucleoside triphosphate hydrolases"/>
    <property type="match status" value="1"/>
</dbReference>
<keyword evidence="2" id="KW-0067">ATP-binding</keyword>
<dbReference type="GeneID" id="72069328"/>
<protein>
    <recommendedName>
        <fullName evidence="4">Zeta toxin domain-containing protein</fullName>
    </recommendedName>
</protein>
<dbReference type="InterPro" id="IPR010488">
    <property type="entry name" value="Zeta_toxin_domain"/>
</dbReference>
<dbReference type="AlphaFoldDB" id="A0A9Q8QKJ9"/>
<evidence type="ECO:0000256" key="2">
    <source>
        <dbReference type="ARBA" id="ARBA00022840"/>
    </source>
</evidence>
<dbReference type="EMBL" id="CP086360">
    <property type="protein sequence ID" value="UNI21385.1"/>
    <property type="molecule type" value="Genomic_DNA"/>
</dbReference>
<dbReference type="GO" id="GO:0005524">
    <property type="term" value="F:ATP binding"/>
    <property type="evidence" value="ECO:0007669"/>
    <property type="project" value="UniProtKB-KW"/>
</dbReference>
<dbReference type="Pfam" id="PF06414">
    <property type="entry name" value="Zeta_toxin"/>
    <property type="match status" value="1"/>
</dbReference>
<dbReference type="PROSITE" id="PS00675">
    <property type="entry name" value="SIGMA54_INTERACT_1"/>
    <property type="match status" value="1"/>
</dbReference>
<dbReference type="OrthoDB" id="2881954at2759"/>
<name>A0A9Q8QKJ9_9HYPO</name>
<evidence type="ECO:0000259" key="4">
    <source>
        <dbReference type="Pfam" id="PF06414"/>
    </source>
</evidence>
<dbReference type="Gene3D" id="3.40.50.300">
    <property type="entry name" value="P-loop containing nucleotide triphosphate hydrolases"/>
    <property type="match status" value="1"/>
</dbReference>
<reference evidence="5" key="1">
    <citation type="submission" date="2021-11" db="EMBL/GenBank/DDBJ databases">
        <title>Purpureocillium_takamizusanense_genome.</title>
        <authorList>
            <person name="Nguyen N.-H."/>
        </authorList>
    </citation>
    <scope>NUCLEOTIDE SEQUENCE</scope>
    <source>
        <strain evidence="5">PT3</strain>
    </source>
</reference>